<dbReference type="Pfam" id="PF09419">
    <property type="entry name" value="PGP_phosphatase"/>
    <property type="match status" value="1"/>
</dbReference>
<dbReference type="InterPro" id="IPR010021">
    <property type="entry name" value="PGPP1/Gep4"/>
</dbReference>
<dbReference type="InterPro" id="IPR023214">
    <property type="entry name" value="HAD_sf"/>
</dbReference>
<name>A0A9P7YSW3_9HELO</name>
<dbReference type="NCBIfam" id="TIGR01668">
    <property type="entry name" value="YqeG_hyp_ppase"/>
    <property type="match status" value="1"/>
</dbReference>
<dbReference type="Gene3D" id="3.40.50.1000">
    <property type="entry name" value="HAD superfamily/HAD-like"/>
    <property type="match status" value="1"/>
</dbReference>
<protein>
    <submittedName>
        <fullName evidence="1">Mitochondrial PGP phosphatase-domain-containing protein</fullName>
    </submittedName>
</protein>
<dbReference type="InterPro" id="IPR036412">
    <property type="entry name" value="HAD-like_sf"/>
</dbReference>
<dbReference type="SUPFAM" id="SSF56784">
    <property type="entry name" value="HAD-like"/>
    <property type="match status" value="1"/>
</dbReference>
<dbReference type="Proteomes" id="UP000824998">
    <property type="component" value="Unassembled WGS sequence"/>
</dbReference>
<dbReference type="GO" id="GO:0008962">
    <property type="term" value="F:phosphatidylglycerophosphatase activity"/>
    <property type="evidence" value="ECO:0007669"/>
    <property type="project" value="InterPro"/>
</dbReference>
<organism evidence="1 2">
    <name type="scientific">Amylocarpus encephaloides</name>
    <dbReference type="NCBI Taxonomy" id="45428"/>
    <lineage>
        <taxon>Eukaryota</taxon>
        <taxon>Fungi</taxon>
        <taxon>Dikarya</taxon>
        <taxon>Ascomycota</taxon>
        <taxon>Pezizomycotina</taxon>
        <taxon>Leotiomycetes</taxon>
        <taxon>Helotiales</taxon>
        <taxon>Helotiales incertae sedis</taxon>
        <taxon>Amylocarpus</taxon>
    </lineage>
</organism>
<comment type="caution">
    <text evidence="1">The sequence shown here is derived from an EMBL/GenBank/DDBJ whole genome shotgun (WGS) entry which is preliminary data.</text>
</comment>
<dbReference type="AlphaFoldDB" id="A0A9P7YSW3"/>
<evidence type="ECO:0000313" key="2">
    <source>
        <dbReference type="Proteomes" id="UP000824998"/>
    </source>
</evidence>
<evidence type="ECO:0000313" key="1">
    <source>
        <dbReference type="EMBL" id="KAG9239036.1"/>
    </source>
</evidence>
<keyword evidence="2" id="KW-1185">Reference proteome</keyword>
<dbReference type="EMBL" id="MU251362">
    <property type="protein sequence ID" value="KAG9239036.1"/>
    <property type="molecule type" value="Genomic_DNA"/>
</dbReference>
<dbReference type="OrthoDB" id="198652at2759"/>
<proteinExistence type="predicted"/>
<accession>A0A9P7YSW3</accession>
<gene>
    <name evidence="1" type="ORF">BJ875DRAFT_261754</name>
</gene>
<sequence length="216" mass="23681">MDMSSFNLSATLSLFRLITKPSLILPQATIRNFNELPIPLNKAFEGKYKNVDIRAVVLDKDNCFAWPKENTVWKEYEPHLNRLRATHTTTLLIVSNTAGSTSDPTLSQSRLLATTTSIPVLTHTLKKPSCGPDIMAYFKSHPATGVTRPDQIAVVGDRLTTDVMMANMMGAYSVFVADGTMGREGLGVLAKMEQGVASFLLRSGFEAPDPSSPFEK</sequence>
<reference evidence="1" key="1">
    <citation type="journal article" date="2021" name="IMA Fungus">
        <title>Genomic characterization of three marine fungi, including Emericellopsis atlantica sp. nov. with signatures of a generalist lifestyle and marine biomass degradation.</title>
        <authorList>
            <person name="Hagestad O.C."/>
            <person name="Hou L."/>
            <person name="Andersen J.H."/>
            <person name="Hansen E.H."/>
            <person name="Altermark B."/>
            <person name="Li C."/>
            <person name="Kuhnert E."/>
            <person name="Cox R.J."/>
            <person name="Crous P.W."/>
            <person name="Spatafora J.W."/>
            <person name="Lail K."/>
            <person name="Amirebrahimi M."/>
            <person name="Lipzen A."/>
            <person name="Pangilinan J."/>
            <person name="Andreopoulos W."/>
            <person name="Hayes R.D."/>
            <person name="Ng V."/>
            <person name="Grigoriev I.V."/>
            <person name="Jackson S.A."/>
            <person name="Sutton T.D.S."/>
            <person name="Dobson A.D.W."/>
            <person name="Rama T."/>
        </authorList>
    </citation>
    <scope>NUCLEOTIDE SEQUENCE</scope>
    <source>
        <strain evidence="1">TRa018bII</strain>
    </source>
</reference>
<dbReference type="InterPro" id="IPR027706">
    <property type="entry name" value="PGP_Pase"/>
</dbReference>